<organism evidence="1 2">
    <name type="scientific">Clostridium frigoris</name>
    <dbReference type="NCBI Taxonomy" id="205327"/>
    <lineage>
        <taxon>Bacteria</taxon>
        <taxon>Bacillati</taxon>
        <taxon>Bacillota</taxon>
        <taxon>Clostridia</taxon>
        <taxon>Eubacteriales</taxon>
        <taxon>Clostridiaceae</taxon>
        <taxon>Clostridium</taxon>
    </lineage>
</organism>
<evidence type="ECO:0000313" key="2">
    <source>
        <dbReference type="Proteomes" id="UP000776252"/>
    </source>
</evidence>
<protein>
    <recommendedName>
        <fullName evidence="3">Lipoprotein</fullName>
    </recommendedName>
</protein>
<reference evidence="1 2" key="1">
    <citation type="submission" date="2021-06" db="EMBL/GenBank/DDBJ databases">
        <title>Clostridia strains as spoilage organisms.</title>
        <authorList>
            <person name="Wambui J."/>
            <person name="Stephan R."/>
            <person name="Stevens M.J.A."/>
        </authorList>
    </citation>
    <scope>NUCLEOTIDE SEQUENCE [LARGE SCALE GENOMIC DNA]</scope>
    <source>
        <strain evidence="1 2">DSM 14204</strain>
    </source>
</reference>
<comment type="caution">
    <text evidence="1">The sequence shown here is derived from an EMBL/GenBank/DDBJ whole genome shotgun (WGS) entry which is preliminary data.</text>
</comment>
<evidence type="ECO:0000313" key="1">
    <source>
        <dbReference type="EMBL" id="MBU3160039.1"/>
    </source>
</evidence>
<accession>A0ABS6BSY8</accession>
<dbReference type="RefSeq" id="WP_216148713.1">
    <property type="nucleotide sequence ID" value="NZ_JAHLDV010000018.1"/>
</dbReference>
<sequence>MKRIPYIILLGCIITAIFISACGEKNIKNNLIIGNKSSEIISNIAIQRVGKSEIIGNDLKQNQHCYFDMGVQKNCTYKVEFEDKNNKSTLSNEFTCDFNKDGLVNINVLKDNNGKWEVVLLN</sequence>
<gene>
    <name evidence="1" type="ORF">KPL37_09770</name>
</gene>
<keyword evidence="2" id="KW-1185">Reference proteome</keyword>
<dbReference type="PROSITE" id="PS51257">
    <property type="entry name" value="PROKAR_LIPOPROTEIN"/>
    <property type="match status" value="1"/>
</dbReference>
<dbReference type="Proteomes" id="UP000776252">
    <property type="component" value="Unassembled WGS sequence"/>
</dbReference>
<proteinExistence type="predicted"/>
<dbReference type="EMBL" id="JAHLDV010000018">
    <property type="protein sequence ID" value="MBU3160039.1"/>
    <property type="molecule type" value="Genomic_DNA"/>
</dbReference>
<evidence type="ECO:0008006" key="3">
    <source>
        <dbReference type="Google" id="ProtNLM"/>
    </source>
</evidence>
<name>A0ABS6BSY8_9CLOT</name>